<dbReference type="Gene3D" id="3.40.50.300">
    <property type="entry name" value="P-loop containing nucleotide triphosphate hydrolases"/>
    <property type="match status" value="2"/>
</dbReference>
<dbReference type="RefSeq" id="WP_324667965.1">
    <property type="nucleotide sequence ID" value="NZ_CP141614.1"/>
</dbReference>
<dbReference type="GO" id="GO:0005524">
    <property type="term" value="F:ATP binding"/>
    <property type="evidence" value="ECO:0007669"/>
    <property type="project" value="UniProtKB-KW"/>
</dbReference>
<dbReference type="InterPro" id="IPR027785">
    <property type="entry name" value="UvrD-like_helicase_C"/>
</dbReference>
<dbReference type="Proteomes" id="UP001333102">
    <property type="component" value="Chromosome"/>
</dbReference>
<feature type="domain" description="NERD" evidence="2">
    <location>
        <begin position="25"/>
        <end position="119"/>
    </location>
</feature>
<gene>
    <name evidence="4" type="ORF">VLY81_09745</name>
</gene>
<dbReference type="InterPro" id="IPR000212">
    <property type="entry name" value="DNA_helicase_UvrD/REP"/>
</dbReference>
<dbReference type="PANTHER" id="PTHR11070">
    <property type="entry name" value="UVRD / RECB / PCRA DNA HELICASE FAMILY MEMBER"/>
    <property type="match status" value="1"/>
</dbReference>
<feature type="domain" description="UvrD-like helicase C-terminal" evidence="3">
    <location>
        <begin position="508"/>
        <end position="557"/>
    </location>
</feature>
<dbReference type="InterPro" id="IPR027417">
    <property type="entry name" value="P-loop_NTPase"/>
</dbReference>
<evidence type="ECO:0000259" key="2">
    <source>
        <dbReference type="Pfam" id="PF08378"/>
    </source>
</evidence>
<protein>
    <submittedName>
        <fullName evidence="4">ATP-binding domain-containing protein</fullName>
    </submittedName>
</protein>
<dbReference type="EMBL" id="CP141614">
    <property type="protein sequence ID" value="WRP13721.1"/>
    <property type="molecule type" value="Genomic_DNA"/>
</dbReference>
<dbReference type="Pfam" id="PF08378">
    <property type="entry name" value="NERD"/>
    <property type="match status" value="1"/>
</dbReference>
<dbReference type="PANTHER" id="PTHR11070:SF2">
    <property type="entry name" value="ATP-DEPENDENT DNA HELICASE SRS2"/>
    <property type="match status" value="1"/>
</dbReference>
<keyword evidence="4" id="KW-0547">Nucleotide-binding</keyword>
<proteinExistence type="predicted"/>
<organism evidence="4 5">
    <name type="scientific">Geochorda subterranea</name>
    <dbReference type="NCBI Taxonomy" id="3109564"/>
    <lineage>
        <taxon>Bacteria</taxon>
        <taxon>Bacillati</taxon>
        <taxon>Bacillota</taxon>
        <taxon>Limnochordia</taxon>
        <taxon>Limnochordales</taxon>
        <taxon>Geochordaceae</taxon>
        <taxon>Geochorda</taxon>
    </lineage>
</organism>
<keyword evidence="4" id="KW-0067">ATP-binding</keyword>
<dbReference type="SUPFAM" id="SSF52540">
    <property type="entry name" value="P-loop containing nucleoside triphosphate hydrolases"/>
    <property type="match status" value="1"/>
</dbReference>
<evidence type="ECO:0000256" key="1">
    <source>
        <dbReference type="SAM" id="MobiDB-lite"/>
    </source>
</evidence>
<dbReference type="Pfam" id="PF13538">
    <property type="entry name" value="UvrD_C_2"/>
    <property type="match status" value="1"/>
</dbReference>
<evidence type="ECO:0000313" key="4">
    <source>
        <dbReference type="EMBL" id="WRP13721.1"/>
    </source>
</evidence>
<keyword evidence="5" id="KW-1185">Reference proteome</keyword>
<reference evidence="5" key="1">
    <citation type="submission" date="2023-12" db="EMBL/GenBank/DDBJ databases">
        <title>Novel isolates from deep terrestrial aquifers shed light on the physiology and ecology of the class Limnochordia.</title>
        <authorList>
            <person name="Karnachuk O.V."/>
            <person name="Lukina A.P."/>
            <person name="Avakyan M.R."/>
            <person name="Kadnikov V."/>
            <person name="Begmatov S."/>
            <person name="Beletsky A.V."/>
            <person name="Mardanov A.V."/>
            <person name="Ravin N.V."/>
        </authorList>
    </citation>
    <scope>NUCLEOTIDE SEQUENCE [LARGE SCALE GENOMIC DNA]</scope>
    <source>
        <strain evidence="5">LN</strain>
    </source>
</reference>
<name>A0ABZ1BLL5_9FIRM</name>
<accession>A0ABZ1BLL5</accession>
<sequence>MEGKGGEGAAMARIFPESPVGLRSDAERRFYEACAALPHDWVVFANVLLVERQYEGEADFVVAHPDVGIVVVEVKGGQVGFEPAAGRWYSIDRHGVRHDLGSGPFEQAQANAHHLIKRLASIPVTAHHRYPFAWAVALPDVEVPGSLGLIPPELILDHDALADLPQRLRRAAATLVRRPWESRAVGDRAVEALVRALGQSMVARRPLRMEIDEIQTQILQLSEEQYTLLKVLGNRREAAVSGCAGSGKTFLATRLARKLYRQGYRVLLTCFNRPLSDWLEETTYDELRHEEGGSVELERLVVKNYHQLCQMLAGRHGVPAPRDTTGPRDPAWAETLHQVAGLIGPQFDAIIVDEAQDFAAEWWVPLLELREPGGYLYVFLDDNQRIYAPRPEELPVHEPPFWLPRNIRFTRKIHEVVLRFYRGEMEPEPPPLEGEAPDIRPGVGVRQEPRLLQRLLHEVLGEGKVPAQDVVVLTPAGQERSVLREGMRVGNFVLTWQPALARMGAPYVQVSTIHRFKGLERPVVILVELEALEGWDATRRQMLLYVGLSRASARLYVLGGRPEWFEGAEEAAGVGRVASFEEQVRLEEELERAVEGGGRREDGEVAARTAAEAPAMAAAAMATVETATPEPGVKPKPESASTPTPDEPAPEIEAVFIECDPVAFEGNPSVAAFVGSGRAYVVNEPPGLVVQAWDGRLPAGRLRIVRRVRPLPFTRSAWLVVVRG</sequence>
<evidence type="ECO:0000313" key="5">
    <source>
        <dbReference type="Proteomes" id="UP001333102"/>
    </source>
</evidence>
<dbReference type="InterPro" id="IPR011528">
    <property type="entry name" value="NERD"/>
</dbReference>
<feature type="region of interest" description="Disordered" evidence="1">
    <location>
        <begin position="625"/>
        <end position="648"/>
    </location>
</feature>
<evidence type="ECO:0000259" key="3">
    <source>
        <dbReference type="Pfam" id="PF13538"/>
    </source>
</evidence>